<keyword evidence="2" id="KW-1133">Transmembrane helix</keyword>
<dbReference type="RefSeq" id="WP_119901998.1">
    <property type="nucleotide sequence ID" value="NZ_QYZP01000001.1"/>
</dbReference>
<evidence type="ECO:0000313" key="4">
    <source>
        <dbReference type="Proteomes" id="UP000266615"/>
    </source>
</evidence>
<proteinExistence type="predicted"/>
<feature type="region of interest" description="Disordered" evidence="1">
    <location>
        <begin position="479"/>
        <end position="500"/>
    </location>
</feature>
<dbReference type="AlphaFoldDB" id="A0A3A4FDS9"/>
<sequence>MSGETAEHRAKPDGKHGKFLVADMESSVTAVRIVAGFLGGTKTPVMSGVPSSKAAADVVSLMPQKLQKKAFEVAGRSAALRQNKVSEIDVDAIDQWVVDEYSAERTGRETYPAVMIGAVSGAAFFLAAALGIPFLPQTTLVAVKDADPAPDDPKHALQRWAPTAREIAENNPRISVYHMHDPAQDRPMMEKVAFFRLKRAGLGPVYQEFLRDRLAPGGHIITLENTRTWRVTQTGERSFFQLGCLGGLLEEEYFTGSQRLSDFLRTEGSAHRKWDAPAATGRLPDGEWGFDPALAEELDDVARHNGWQRRRLYQNEPQDASAFIAEFFRDWYRRLGWEDNRLLAQTYTMLDPEVTIATGSVPFWNRFHMRPSFKVLSEYLESTEEYAEILVSLFSNGVRSPGLVELSEWEELATRHASTRGGAIGMNPKTFPLDAGHPLRYRHALESVGSHRDLPESLTVADIDAFAHTYGIARDADSLPEHRDDVTGEGIRNPVSWVGG</sequence>
<keyword evidence="2" id="KW-0812">Transmembrane</keyword>
<evidence type="ECO:0000256" key="2">
    <source>
        <dbReference type="SAM" id="Phobius"/>
    </source>
</evidence>
<accession>A0A3A4FDS9</accession>
<comment type="caution">
    <text evidence="3">The sequence shown here is derived from an EMBL/GenBank/DDBJ whole genome shotgun (WGS) entry which is preliminary data.</text>
</comment>
<dbReference type="Proteomes" id="UP000266615">
    <property type="component" value="Unassembled WGS sequence"/>
</dbReference>
<keyword evidence="4" id="KW-1185">Reference proteome</keyword>
<dbReference type="EMBL" id="QYZP01000001">
    <property type="protein sequence ID" value="RJN32954.1"/>
    <property type="molecule type" value="Genomic_DNA"/>
</dbReference>
<keyword evidence="2" id="KW-0472">Membrane</keyword>
<feature type="transmembrane region" description="Helical" evidence="2">
    <location>
        <begin position="113"/>
        <end position="135"/>
    </location>
</feature>
<gene>
    <name evidence="3" type="ORF">D3250_03875</name>
</gene>
<name>A0A3A4FDS9_9MICC</name>
<evidence type="ECO:0000256" key="1">
    <source>
        <dbReference type="SAM" id="MobiDB-lite"/>
    </source>
</evidence>
<evidence type="ECO:0000313" key="3">
    <source>
        <dbReference type="EMBL" id="RJN32954.1"/>
    </source>
</evidence>
<organism evidence="3 4">
    <name type="scientific">Nesterenkonia natronophila</name>
    <dbReference type="NCBI Taxonomy" id="2174932"/>
    <lineage>
        <taxon>Bacteria</taxon>
        <taxon>Bacillati</taxon>
        <taxon>Actinomycetota</taxon>
        <taxon>Actinomycetes</taxon>
        <taxon>Micrococcales</taxon>
        <taxon>Micrococcaceae</taxon>
        <taxon>Nesterenkonia</taxon>
    </lineage>
</organism>
<reference evidence="3 4" key="1">
    <citation type="submission" date="2018-09" db="EMBL/GenBank/DDBJ databases">
        <title>Nesterenkonia natronophila sp. nov., an alkaliphilic actinobacteriume isolated from a soda lake, and emended description of the genus Nesterenkonia.</title>
        <authorList>
            <person name="Menes R.J."/>
            <person name="Iriarte A."/>
        </authorList>
    </citation>
    <scope>NUCLEOTIDE SEQUENCE [LARGE SCALE GENOMIC DNA]</scope>
    <source>
        <strain evidence="3 4">M8</strain>
    </source>
</reference>
<protein>
    <submittedName>
        <fullName evidence="3">Uncharacterized protein</fullName>
    </submittedName>
</protein>
<dbReference type="OrthoDB" id="501208at2"/>